<feature type="domain" description="Response regulatory" evidence="11">
    <location>
        <begin position="101"/>
        <end position="219"/>
    </location>
</feature>
<proteinExistence type="inferred from homology"/>
<evidence type="ECO:0000256" key="2">
    <source>
        <dbReference type="ARBA" id="ARBA00010330"/>
    </source>
</evidence>
<evidence type="ECO:0000313" key="14">
    <source>
        <dbReference type="RefSeq" id="XP_008789022.2"/>
    </source>
</evidence>
<feature type="region of interest" description="Disordered" evidence="10">
    <location>
        <begin position="673"/>
        <end position="694"/>
    </location>
</feature>
<dbReference type="PROSITE" id="PS51017">
    <property type="entry name" value="CCT"/>
    <property type="match status" value="1"/>
</dbReference>
<feature type="region of interest" description="Disordered" evidence="10">
    <location>
        <begin position="1"/>
        <end position="55"/>
    </location>
</feature>
<comment type="caution">
    <text evidence="8">Lacks conserved residue(s) required for the propagation of feature annotation.</text>
</comment>
<comment type="similarity">
    <text evidence="2">Belongs to the ARR-like family.</text>
</comment>
<reference evidence="13" key="1">
    <citation type="journal article" date="2019" name="Nat. Commun.">
        <title>Genome-wide association mapping of date palm fruit traits.</title>
        <authorList>
            <person name="Hazzouri K.M."/>
            <person name="Gros-Balthazard M."/>
            <person name="Flowers J.M."/>
            <person name="Copetti D."/>
            <person name="Lemansour A."/>
            <person name="Lebrun M."/>
            <person name="Masmoudi K."/>
            <person name="Ferrand S."/>
            <person name="Dhar M.I."/>
            <person name="Fresquez Z.A."/>
            <person name="Rosas U."/>
            <person name="Zhang J."/>
            <person name="Talag J."/>
            <person name="Lee S."/>
            <person name="Kudrna D."/>
            <person name="Powell R.F."/>
            <person name="Leitch I.J."/>
            <person name="Krueger R.R."/>
            <person name="Wing R.A."/>
            <person name="Amiri K.M.A."/>
            <person name="Purugganan M.D."/>
        </authorList>
    </citation>
    <scope>NUCLEOTIDE SEQUENCE [LARGE SCALE GENOMIC DNA]</scope>
    <source>
        <strain evidence="13">cv. Khalas</strain>
    </source>
</reference>
<evidence type="ECO:0000313" key="16">
    <source>
        <dbReference type="RefSeq" id="XP_038988977.1"/>
    </source>
</evidence>
<evidence type="ECO:0000313" key="15">
    <source>
        <dbReference type="RefSeq" id="XP_017698171.2"/>
    </source>
</evidence>
<evidence type="ECO:0000256" key="4">
    <source>
        <dbReference type="ARBA" id="ARBA00023015"/>
    </source>
</evidence>
<evidence type="ECO:0000259" key="11">
    <source>
        <dbReference type="PROSITE" id="PS50110"/>
    </source>
</evidence>
<dbReference type="CDD" id="cd17582">
    <property type="entry name" value="psREC_PRR"/>
    <property type="match status" value="1"/>
</dbReference>
<dbReference type="Gene3D" id="3.40.50.2300">
    <property type="match status" value="1"/>
</dbReference>
<dbReference type="FunFam" id="3.40.50.2300:FF:000214">
    <property type="entry name" value="Two-component response regulator-like PRR37"/>
    <property type="match status" value="1"/>
</dbReference>
<name>A0A8B9ATT7_PHODC</name>
<evidence type="ECO:0000256" key="9">
    <source>
        <dbReference type="PROSITE-ProRule" id="PRU00357"/>
    </source>
</evidence>
<keyword evidence="3" id="KW-0902">Two-component regulatory system</keyword>
<evidence type="ECO:0000256" key="3">
    <source>
        <dbReference type="ARBA" id="ARBA00023012"/>
    </source>
</evidence>
<feature type="region of interest" description="Disordered" evidence="10">
    <location>
        <begin position="708"/>
        <end position="732"/>
    </location>
</feature>
<evidence type="ECO:0000256" key="5">
    <source>
        <dbReference type="ARBA" id="ARBA00023108"/>
    </source>
</evidence>
<feature type="domain" description="CCT" evidence="12">
    <location>
        <begin position="736"/>
        <end position="778"/>
    </location>
</feature>
<reference evidence="14 15" key="2">
    <citation type="submission" date="2025-04" db="UniProtKB">
        <authorList>
            <consortium name="RefSeq"/>
        </authorList>
    </citation>
    <scope>IDENTIFICATION</scope>
    <source>
        <tissue evidence="14 15">Young leaves</tissue>
    </source>
</reference>
<evidence type="ECO:0000256" key="10">
    <source>
        <dbReference type="SAM" id="MobiDB-lite"/>
    </source>
</evidence>
<feature type="compositionally biased region" description="Polar residues" evidence="10">
    <location>
        <begin position="627"/>
        <end position="637"/>
    </location>
</feature>
<evidence type="ECO:0000256" key="7">
    <source>
        <dbReference type="ARBA" id="ARBA00023242"/>
    </source>
</evidence>
<feature type="region of interest" description="Disordered" evidence="10">
    <location>
        <begin position="351"/>
        <end position="397"/>
    </location>
</feature>
<feature type="compositionally biased region" description="Low complexity" evidence="10">
    <location>
        <begin position="673"/>
        <end position="692"/>
    </location>
</feature>
<evidence type="ECO:0000256" key="8">
    <source>
        <dbReference type="PROSITE-ProRule" id="PRU00169"/>
    </source>
</evidence>
<dbReference type="GO" id="GO:0048511">
    <property type="term" value="P:rhythmic process"/>
    <property type="evidence" value="ECO:0007669"/>
    <property type="project" value="UniProtKB-KW"/>
</dbReference>
<dbReference type="OrthoDB" id="60033at2759"/>
<keyword evidence="5" id="KW-0090">Biological rhythms</keyword>
<dbReference type="RefSeq" id="XP_017698171.2">
    <property type="nucleotide sequence ID" value="XM_017842682.3"/>
</dbReference>
<feature type="compositionally biased region" description="Polar residues" evidence="10">
    <location>
        <begin position="272"/>
        <end position="282"/>
    </location>
</feature>
<dbReference type="InterPro" id="IPR001789">
    <property type="entry name" value="Sig_transdc_resp-reg_receiver"/>
</dbReference>
<feature type="region of interest" description="Disordered" evidence="10">
    <location>
        <begin position="224"/>
        <end position="304"/>
    </location>
</feature>
<dbReference type="RefSeq" id="XP_008789022.2">
    <property type="nucleotide sequence ID" value="XM_008790800.4"/>
</dbReference>
<dbReference type="GO" id="GO:0009736">
    <property type="term" value="P:cytokinin-activated signaling pathway"/>
    <property type="evidence" value="ECO:0007669"/>
    <property type="project" value="InterPro"/>
</dbReference>
<dbReference type="PANTHER" id="PTHR43874">
    <property type="entry name" value="TWO-COMPONENT RESPONSE REGULATOR"/>
    <property type="match status" value="1"/>
</dbReference>
<protein>
    <submittedName>
        <fullName evidence="14 15">Two-component response regulator-like PRR37 isoform X1</fullName>
    </submittedName>
</protein>
<dbReference type="PANTHER" id="PTHR43874:SF125">
    <property type="entry name" value="TWO-COMPONENT RESPONSE REGULATOR-LIKE APRR7"/>
    <property type="match status" value="1"/>
</dbReference>
<keyword evidence="4" id="KW-0805">Transcription regulation</keyword>
<dbReference type="PROSITE" id="PS50110">
    <property type="entry name" value="RESPONSE_REGULATORY"/>
    <property type="match status" value="1"/>
</dbReference>
<dbReference type="GO" id="GO:0005634">
    <property type="term" value="C:nucleus"/>
    <property type="evidence" value="ECO:0007669"/>
    <property type="project" value="UniProtKB-SubCell"/>
</dbReference>
<keyword evidence="13" id="KW-1185">Reference proteome</keyword>
<dbReference type="SMART" id="SM00448">
    <property type="entry name" value="REC"/>
    <property type="match status" value="1"/>
</dbReference>
<feature type="region of interest" description="Disordered" evidence="10">
    <location>
        <begin position="530"/>
        <end position="549"/>
    </location>
</feature>
<dbReference type="InterPro" id="IPR010402">
    <property type="entry name" value="CCT_domain"/>
</dbReference>
<dbReference type="Pfam" id="PF00072">
    <property type="entry name" value="Response_reg"/>
    <property type="match status" value="1"/>
</dbReference>
<gene>
    <name evidence="14 15 16" type="primary">LOC103706639</name>
</gene>
<evidence type="ECO:0000259" key="12">
    <source>
        <dbReference type="PROSITE" id="PS51017"/>
    </source>
</evidence>
<feature type="compositionally biased region" description="Basic and acidic residues" evidence="10">
    <location>
        <begin position="22"/>
        <end position="35"/>
    </location>
</feature>
<feature type="compositionally biased region" description="Polar residues" evidence="10">
    <location>
        <begin position="292"/>
        <end position="304"/>
    </location>
</feature>
<comment type="subcellular location">
    <subcellularLocation>
        <location evidence="1 9">Nucleus</location>
    </subcellularLocation>
</comment>
<organism evidence="13 16">
    <name type="scientific">Phoenix dactylifera</name>
    <name type="common">Date palm</name>
    <dbReference type="NCBI Taxonomy" id="42345"/>
    <lineage>
        <taxon>Eukaryota</taxon>
        <taxon>Viridiplantae</taxon>
        <taxon>Streptophyta</taxon>
        <taxon>Embryophyta</taxon>
        <taxon>Tracheophyta</taxon>
        <taxon>Spermatophyta</taxon>
        <taxon>Magnoliopsida</taxon>
        <taxon>Liliopsida</taxon>
        <taxon>Arecaceae</taxon>
        <taxon>Coryphoideae</taxon>
        <taxon>Phoeniceae</taxon>
        <taxon>Phoenix</taxon>
    </lineage>
</organism>
<dbReference type="Proteomes" id="UP000228380">
    <property type="component" value="Chromosome 13"/>
</dbReference>
<dbReference type="InterPro" id="IPR045279">
    <property type="entry name" value="ARR-like"/>
</dbReference>
<keyword evidence="6" id="KW-0804">Transcription</keyword>
<evidence type="ECO:0000313" key="13">
    <source>
        <dbReference type="Proteomes" id="UP000228380"/>
    </source>
</evidence>
<accession>A0A8B9ATT7</accession>
<dbReference type="InterPro" id="IPR011006">
    <property type="entry name" value="CheY-like_superfamily"/>
</dbReference>
<dbReference type="RefSeq" id="XP_038988977.1">
    <property type="nucleotide sequence ID" value="XM_039133049.1"/>
</dbReference>
<dbReference type="AlphaFoldDB" id="A0A8B9ATT7"/>
<feature type="region of interest" description="Disordered" evidence="10">
    <location>
        <begin position="755"/>
        <end position="790"/>
    </location>
</feature>
<evidence type="ECO:0000256" key="6">
    <source>
        <dbReference type="ARBA" id="ARBA00023163"/>
    </source>
</evidence>
<dbReference type="Pfam" id="PF06203">
    <property type="entry name" value="CCT"/>
    <property type="match status" value="1"/>
</dbReference>
<sequence length="790" mass="85929">MGSVDEASPHGAENQGPAELNYHIRDEHKEVRDGLVGEGQGLSEEDESRINEVTQDLNYNQERDVAAPLAHQPGPQKLQQQQQPPGPMIQWERFLSVRTLKVLLVENDDSTRQVVGALLRNCSYEVTAVANGLQAWKILQDLTNHIDLVLTEVVMPCLSGIGLLSKIMSHRTCKNIPVIMMSSNDSMGTVFQCLSKGAVDFLVKPIRKNELKNLWQHIWRRYHSSSGSGSESGNQTQKSVKSKSAADSDNYSGSNGDDDNGSIGLNVRDGSDNGSGTQSSWTKRAVEVDSPQRMSPSDQLASLPDSTCAQVIHPKPDVFYHDWAPMNANGEYEGQKEPTDDFMGKDLEIGVPGNPDTQHESYPTEQVSTKLTGSSMDKLPESGPKNEGALGLDSNNVSDEPSTQVVDLIGAIANGNNAQLVTGFTEAPNGFSKIMEGKDITADGSMVLPSLELSLKRPRSTGEDGTATHDDRNVLRRSNLSAFSRYHTSAASNQALTGYVGSCSLLDNCSEAVKTESTYNMISHSNAAPLKQGSNVSSNNNDMGSTTKNVFSKPVKEKAETTSAVKCIQPATAFRPVQYQSSGTQQVMQEKVDNVTAAGSIGQLREIQCQVQVQHHHQHYHHHHVTRSIQEQQQLQTPPDHDLSLKNMAAAARQCGSSNMFAGPVEGNAANYSLNGSNSGSNHGSNGQNGSSTAVNAVGMNMEVANGFADKSRAGGGNWSGSRSGSGVDQSRFVQREAALKKFRQKRKARNFGKKVRYQSRKRLAEQRPRVRGQFVRQSVQEQRGQEAER</sequence>
<feature type="region of interest" description="Disordered" evidence="10">
    <location>
        <begin position="618"/>
        <end position="642"/>
    </location>
</feature>
<dbReference type="GeneID" id="103706639"/>
<dbReference type="SUPFAM" id="SSF52172">
    <property type="entry name" value="CheY-like"/>
    <property type="match status" value="1"/>
</dbReference>
<feature type="compositionally biased region" description="Polar residues" evidence="10">
    <location>
        <begin position="360"/>
        <end position="375"/>
    </location>
</feature>
<feature type="compositionally biased region" description="Low complexity" evidence="10">
    <location>
        <begin position="224"/>
        <end position="266"/>
    </location>
</feature>
<dbReference type="KEGG" id="pda:103706639"/>
<dbReference type="GO" id="GO:0000160">
    <property type="term" value="P:phosphorelay signal transduction system"/>
    <property type="evidence" value="ECO:0007669"/>
    <property type="project" value="UniProtKB-KW"/>
</dbReference>
<evidence type="ECO:0000256" key="1">
    <source>
        <dbReference type="ARBA" id="ARBA00004123"/>
    </source>
</evidence>
<keyword evidence="7 9" id="KW-0539">Nucleus</keyword>